<proteinExistence type="predicted"/>
<keyword evidence="2" id="KW-1185">Reference proteome</keyword>
<accession>A0A560F1T0</accession>
<comment type="caution">
    <text evidence="1">The sequence shown here is derived from an EMBL/GenBank/DDBJ whole genome shotgun (WGS) entry which is preliminary data.</text>
</comment>
<evidence type="ECO:0000313" key="1">
    <source>
        <dbReference type="EMBL" id="TWB15576.1"/>
    </source>
</evidence>
<protein>
    <submittedName>
        <fullName evidence="1">Uncharacterized protein</fullName>
    </submittedName>
</protein>
<gene>
    <name evidence="1" type="ORF">FBZ88_12929</name>
</gene>
<evidence type="ECO:0000313" key="2">
    <source>
        <dbReference type="Proteomes" id="UP000316545"/>
    </source>
</evidence>
<dbReference type="AlphaFoldDB" id="A0A560F1T0"/>
<organism evidence="1 2">
    <name type="scientific">Nitrospirillum amazonense</name>
    <dbReference type="NCBI Taxonomy" id="28077"/>
    <lineage>
        <taxon>Bacteria</taxon>
        <taxon>Pseudomonadati</taxon>
        <taxon>Pseudomonadota</taxon>
        <taxon>Alphaproteobacteria</taxon>
        <taxon>Rhodospirillales</taxon>
        <taxon>Azospirillaceae</taxon>
        <taxon>Nitrospirillum</taxon>
    </lineage>
</organism>
<dbReference type="RefSeq" id="WP_145620175.1">
    <property type="nucleotide sequence ID" value="NZ_VITO01000029.1"/>
</dbReference>
<sequence>MTDALAIIAAACDYMRETGFSHTPRIVNEADFDLSNFDRQDSSVAGASVEYVDQRGPGMAGDDFHGTVVWPIGDGKLFVLEFNT</sequence>
<dbReference type="Proteomes" id="UP000316545">
    <property type="component" value="Unassembled WGS sequence"/>
</dbReference>
<reference evidence="1 2" key="1">
    <citation type="submission" date="2019-06" db="EMBL/GenBank/DDBJ databases">
        <title>Genomic Encyclopedia of Type Strains, Phase IV (KMG-V): Genome sequencing to study the core and pangenomes of soil and plant-associated prokaryotes.</title>
        <authorList>
            <person name="Whitman W."/>
        </authorList>
    </citation>
    <scope>NUCLEOTIDE SEQUENCE [LARGE SCALE GENOMIC DNA]</scope>
    <source>
        <strain evidence="1 2">BR 11865</strain>
    </source>
</reference>
<dbReference type="EMBL" id="VITO01000029">
    <property type="protein sequence ID" value="TWB15576.1"/>
    <property type="molecule type" value="Genomic_DNA"/>
</dbReference>
<name>A0A560F1T0_9PROT</name>